<reference evidence="1" key="1">
    <citation type="journal article" date="2020" name="Stud. Mycol.">
        <title>101 Dothideomycetes genomes: a test case for predicting lifestyles and emergence of pathogens.</title>
        <authorList>
            <person name="Haridas S."/>
            <person name="Albert R."/>
            <person name="Binder M."/>
            <person name="Bloem J."/>
            <person name="Labutti K."/>
            <person name="Salamov A."/>
            <person name="Andreopoulos B."/>
            <person name="Baker S."/>
            <person name="Barry K."/>
            <person name="Bills G."/>
            <person name="Bluhm B."/>
            <person name="Cannon C."/>
            <person name="Castanera R."/>
            <person name="Culley D."/>
            <person name="Daum C."/>
            <person name="Ezra D."/>
            <person name="Gonzalez J."/>
            <person name="Henrissat B."/>
            <person name="Kuo A."/>
            <person name="Liang C."/>
            <person name="Lipzen A."/>
            <person name="Lutzoni F."/>
            <person name="Magnuson J."/>
            <person name="Mondo S."/>
            <person name="Nolan M."/>
            <person name="Ohm R."/>
            <person name="Pangilinan J."/>
            <person name="Park H.-J."/>
            <person name="Ramirez L."/>
            <person name="Alfaro M."/>
            <person name="Sun H."/>
            <person name="Tritt A."/>
            <person name="Yoshinaga Y."/>
            <person name="Zwiers L.-H."/>
            <person name="Turgeon B."/>
            <person name="Goodwin S."/>
            <person name="Spatafora J."/>
            <person name="Crous P."/>
            <person name="Grigoriev I."/>
        </authorList>
    </citation>
    <scope>NUCLEOTIDE SEQUENCE</scope>
    <source>
        <strain evidence="1">ATCC 200398</strain>
    </source>
</reference>
<dbReference type="EMBL" id="MU003506">
    <property type="protein sequence ID" value="KAF2471123.1"/>
    <property type="molecule type" value="Genomic_DNA"/>
</dbReference>
<evidence type="ECO:0000313" key="1">
    <source>
        <dbReference type="EMBL" id="KAF2471123.1"/>
    </source>
</evidence>
<gene>
    <name evidence="1" type="ORF">BDR25DRAFT_355029</name>
</gene>
<name>A0ACB6QVS7_9PLEO</name>
<sequence length="628" mass="70411">MEHFSNPCVRKSVQIPNLWSVVEEGNKSVQTPNLRTPNLRAPQVVPKEEEKDNVKFQFHNFTVNTMAMELTERQGSSSRGISVARVSRDIIPIQPRALSSSSDLTIHSFNPLCLDLTTLSTRFPYDPSSAHARISPKAEISSSSQNELTSNFNVDFVGCGPSPKPEHFSKLVLKAEPLEESFLTRSKTLEDLYLIKDGNPMDIDLEAEEATSGPYYSSQNTTKTDNSEMEVSPRAILSPECNFININDLLSASTTGYVLSLPLNGIKEEALETIGLTGIDDQEDIYEILVFPVSWFNSPYRRLCRREKGWREERNWSVKVINNPIPRNLALSTPAHPGQARQHNGLRHGQSPCDLSHIIKHVPVAARLRPNWTVQSETTALIKQLVILGEQIYNMLINLSSQFEILQKMASSSTSYELGDLVNGAWTQCATAAGQDYYNNKQTGAIQYAIPAGWEDHPNPLDTSKSWRQCNVFVLHMHLDVVKTHIKTVEETPDSPEYLYRRVMKAVLQEIFRISEGFDVTQEERRGQHGASSILDFAVLKITSRPGGIQESRVTVAWDGGPVKPPLPRDGQPPSKVFGTVYVGMHIQVYTADKRALTAKSGRMHLRNDADQVTGWLNYMKENPLPFI</sequence>
<protein>
    <submittedName>
        <fullName evidence="1">Uncharacterized protein</fullName>
    </submittedName>
</protein>
<comment type="caution">
    <text evidence="1">The sequence shown here is derived from an EMBL/GenBank/DDBJ whole genome shotgun (WGS) entry which is preliminary data.</text>
</comment>
<keyword evidence="2" id="KW-1185">Reference proteome</keyword>
<proteinExistence type="predicted"/>
<organism evidence="1 2">
    <name type="scientific">Lindgomyces ingoldianus</name>
    <dbReference type="NCBI Taxonomy" id="673940"/>
    <lineage>
        <taxon>Eukaryota</taxon>
        <taxon>Fungi</taxon>
        <taxon>Dikarya</taxon>
        <taxon>Ascomycota</taxon>
        <taxon>Pezizomycotina</taxon>
        <taxon>Dothideomycetes</taxon>
        <taxon>Pleosporomycetidae</taxon>
        <taxon>Pleosporales</taxon>
        <taxon>Lindgomycetaceae</taxon>
        <taxon>Lindgomyces</taxon>
    </lineage>
</organism>
<accession>A0ACB6QVS7</accession>
<dbReference type="Proteomes" id="UP000799755">
    <property type="component" value="Unassembled WGS sequence"/>
</dbReference>
<evidence type="ECO:0000313" key="2">
    <source>
        <dbReference type="Proteomes" id="UP000799755"/>
    </source>
</evidence>